<reference evidence="3" key="1">
    <citation type="submission" date="2016-01" db="EMBL/GenBank/DDBJ databases">
        <title>Whole genome sequencing of Bhargavaea cecembensis T14.</title>
        <authorList>
            <person name="Hong K.W."/>
        </authorList>
    </citation>
    <scope>NUCLEOTIDE SEQUENCE [LARGE SCALE GENOMIC DNA]</scope>
    <source>
        <strain evidence="3">M19</strain>
    </source>
</reference>
<protein>
    <recommendedName>
        <fullName evidence="1">DUF7683 domain-containing protein</fullName>
    </recommendedName>
</protein>
<accession>A0A165L463</accession>
<proteinExistence type="predicted"/>
<dbReference type="Pfam" id="PF24731">
    <property type="entry name" value="DUF7683"/>
    <property type="match status" value="1"/>
</dbReference>
<dbReference type="InterPro" id="IPR056100">
    <property type="entry name" value="DUF7683"/>
</dbReference>
<gene>
    <name evidence="2" type="ORF">AV649_16440</name>
</gene>
<dbReference type="EMBL" id="LQQY01000009">
    <property type="protein sequence ID" value="KZE50959.1"/>
    <property type="molecule type" value="Genomic_DNA"/>
</dbReference>
<evidence type="ECO:0000313" key="2">
    <source>
        <dbReference type="EMBL" id="KZE50959.1"/>
    </source>
</evidence>
<dbReference type="Proteomes" id="UP000076510">
    <property type="component" value="Unassembled WGS sequence"/>
</dbReference>
<dbReference type="OrthoDB" id="286090at2"/>
<dbReference type="RefSeq" id="WP_063190902.1">
    <property type="nucleotide sequence ID" value="NZ_JBLGCT010000001.1"/>
</dbReference>
<evidence type="ECO:0000259" key="1">
    <source>
        <dbReference type="Pfam" id="PF24731"/>
    </source>
</evidence>
<comment type="caution">
    <text evidence="2">The sequence shown here is derived from an EMBL/GenBank/DDBJ whole genome shotgun (WGS) entry which is preliminary data.</text>
</comment>
<sequence length="257" mass="30098">MKHIHHQWRVTKYNPTFRDEHGQYTLIEEWTSPFDIEETFDGNELKQEDYLRVEEAYIDSAIAFMEESGIQSVRVLGLEGSITEEDRASFLYESEFEGVVLKEDSLVDLGALRWIMKMVLRDFIWCQLYDGDRFFIHLGTDYYMYIGSHVNCPAAIEWSATHGLFVESEPSPYGISEEDAIWEIGWNDLDSESKILVGKEDVTGIPLDECRRIFRLSVGHPVTGAFEIPVAEKDFFQRFLEHEMDFDLYEYRFWGGH</sequence>
<evidence type="ECO:0000313" key="3">
    <source>
        <dbReference type="Proteomes" id="UP000076510"/>
    </source>
</evidence>
<feature type="domain" description="DUF7683" evidence="1">
    <location>
        <begin position="190"/>
        <end position="252"/>
    </location>
</feature>
<organism evidence="2 3">
    <name type="scientific">Rossellomorea marisflavi</name>
    <dbReference type="NCBI Taxonomy" id="189381"/>
    <lineage>
        <taxon>Bacteria</taxon>
        <taxon>Bacillati</taxon>
        <taxon>Bacillota</taxon>
        <taxon>Bacilli</taxon>
        <taxon>Bacillales</taxon>
        <taxon>Bacillaceae</taxon>
        <taxon>Rossellomorea</taxon>
    </lineage>
</organism>
<name>A0A165L463_9BACI</name>
<dbReference type="AlphaFoldDB" id="A0A165L463"/>